<proteinExistence type="predicted"/>
<accession>A0A6N6RKE9</accession>
<dbReference type="Pfam" id="PF01434">
    <property type="entry name" value="Peptidase_M41"/>
    <property type="match status" value="1"/>
</dbReference>
<evidence type="ECO:0000256" key="2">
    <source>
        <dbReference type="ARBA" id="ARBA00022840"/>
    </source>
</evidence>
<dbReference type="GO" id="GO:0004222">
    <property type="term" value="F:metalloendopeptidase activity"/>
    <property type="evidence" value="ECO:0007669"/>
    <property type="project" value="InterPro"/>
</dbReference>
<dbReference type="GO" id="GO:0004176">
    <property type="term" value="F:ATP-dependent peptidase activity"/>
    <property type="evidence" value="ECO:0007669"/>
    <property type="project" value="InterPro"/>
</dbReference>
<dbReference type="PANTHER" id="PTHR23076:SF97">
    <property type="entry name" value="ATP-DEPENDENT ZINC METALLOPROTEASE YME1L1"/>
    <property type="match status" value="1"/>
</dbReference>
<dbReference type="SMART" id="SM01086">
    <property type="entry name" value="ClpB_D2-small"/>
    <property type="match status" value="1"/>
</dbReference>
<dbReference type="AlphaFoldDB" id="A0A6N6RKE9"/>
<sequence length="682" mass="78162">MSMEQKFTLPSKSDKEYQEKLGRLNNAQLRLKSEFIGIDIQIDQVIDAIRTWYLFPGVQERPTVINLWGMTGVGKTDLITKLIEYLGLTEMSETIDCTDNSMVDLRFEEVLTDFIAKKNDSRAVVVMDEFQHLKSRGRKGIEILDNSSFWQVLDRGKFIKSIRWSDIYDLKYTLENLKRVKIMIDRSTKLSYRAGKVIGIDEIRGDKFVESYFQGQSAFNRLSEADFIAPGTRSRVETILETRLPHKELEELFYDVTMDESLAILERAIQEGKRPKTIDCPDVLIITLGNLDGAYSITGSDSTDVDADALHDRTSKITFNQIHNALLYRFRPEHIARLGNQHIIYPTLSRKAFEGLIQLYLDRFKKQLETEYFQGVEVNIDKSLADLIYTEGVAPAMGVRNVKNTFERIVDRQLGGLIELSVDKGFSYSKLSFDVEENFLHIEWESTTRECGQLIKKLHLPIYEARKRVTNDQRALHSVHEAGHAIASYFELNEVPLQMSATSYDGNGAFVMFKPNDRILNYRRIMARGVMLAAGLVAEEMFFGSEERSAGSQSDLLNLTSLVRCAVTDYGMGKELYPVFMIEPDVIDRVEDPNHEVGEQIKRIMNRCKRQAYELLKRETSLLRILAHKLYVQGTLSEKEIHRIITENISSPIVEESESQGYADKLQLSLQMNGEWKLAALD</sequence>
<dbReference type="Gene3D" id="1.20.58.760">
    <property type="entry name" value="Peptidase M41"/>
    <property type="match status" value="1"/>
</dbReference>
<dbReference type="OrthoDB" id="5619382at2"/>
<dbReference type="InterPro" id="IPR037219">
    <property type="entry name" value="Peptidase_M41-like"/>
</dbReference>
<keyword evidence="5" id="KW-1185">Reference proteome</keyword>
<name>A0A6N6RKE9_9FLAO</name>
<dbReference type="Gene3D" id="3.40.50.300">
    <property type="entry name" value="P-loop containing nucleotide triphosphate hydrolases"/>
    <property type="match status" value="1"/>
</dbReference>
<dbReference type="GO" id="GO:0006508">
    <property type="term" value="P:proteolysis"/>
    <property type="evidence" value="ECO:0007669"/>
    <property type="project" value="InterPro"/>
</dbReference>
<feature type="domain" description="Clp ATPase C-terminal" evidence="3">
    <location>
        <begin position="348"/>
        <end position="433"/>
    </location>
</feature>
<evidence type="ECO:0000259" key="3">
    <source>
        <dbReference type="SMART" id="SM01086"/>
    </source>
</evidence>
<dbReference type="SUPFAM" id="SSF140990">
    <property type="entry name" value="FtsH protease domain-like"/>
    <property type="match status" value="1"/>
</dbReference>
<dbReference type="GO" id="GO:0005524">
    <property type="term" value="F:ATP binding"/>
    <property type="evidence" value="ECO:0007669"/>
    <property type="project" value="UniProtKB-KW"/>
</dbReference>
<dbReference type="Pfam" id="PF10431">
    <property type="entry name" value="ClpB_D2-small"/>
    <property type="match status" value="1"/>
</dbReference>
<dbReference type="InterPro" id="IPR000642">
    <property type="entry name" value="Peptidase_M41"/>
</dbReference>
<protein>
    <recommendedName>
        <fullName evidence="3">Clp ATPase C-terminal domain-containing protein</fullName>
    </recommendedName>
</protein>
<keyword evidence="2" id="KW-0067">ATP-binding</keyword>
<dbReference type="Gene3D" id="1.10.8.60">
    <property type="match status" value="1"/>
</dbReference>
<dbReference type="PANTHER" id="PTHR23076">
    <property type="entry name" value="METALLOPROTEASE M41 FTSH"/>
    <property type="match status" value="1"/>
</dbReference>
<dbReference type="SUPFAM" id="SSF52540">
    <property type="entry name" value="P-loop containing nucleoside triphosphate hydrolases"/>
    <property type="match status" value="1"/>
</dbReference>
<reference evidence="4 5" key="1">
    <citation type="submission" date="2019-09" db="EMBL/GenBank/DDBJ databases">
        <title>Genomes of family Cryomorphaceae.</title>
        <authorList>
            <person name="Bowman J.P."/>
        </authorList>
    </citation>
    <scope>NUCLEOTIDE SEQUENCE [LARGE SCALE GENOMIC DNA]</scope>
    <source>
        <strain evidence="4 5">LMG 25704</strain>
    </source>
</reference>
<comment type="caution">
    <text evidence="4">The sequence shown here is derived from an EMBL/GenBank/DDBJ whole genome shotgun (WGS) entry which is preliminary data.</text>
</comment>
<dbReference type="InterPro" id="IPR019489">
    <property type="entry name" value="Clp_ATPase_C"/>
</dbReference>
<organism evidence="4 5">
    <name type="scientific">Phaeocystidibacter luteus</name>
    <dbReference type="NCBI Taxonomy" id="911197"/>
    <lineage>
        <taxon>Bacteria</taxon>
        <taxon>Pseudomonadati</taxon>
        <taxon>Bacteroidota</taxon>
        <taxon>Flavobacteriia</taxon>
        <taxon>Flavobacteriales</taxon>
        <taxon>Phaeocystidibacteraceae</taxon>
        <taxon>Phaeocystidibacter</taxon>
    </lineage>
</organism>
<dbReference type="EMBL" id="WBVO01000006">
    <property type="protein sequence ID" value="KAB2810016.1"/>
    <property type="molecule type" value="Genomic_DNA"/>
</dbReference>
<evidence type="ECO:0000256" key="1">
    <source>
        <dbReference type="ARBA" id="ARBA00022741"/>
    </source>
</evidence>
<evidence type="ECO:0000313" key="4">
    <source>
        <dbReference type="EMBL" id="KAB2810016.1"/>
    </source>
</evidence>
<dbReference type="Proteomes" id="UP000468650">
    <property type="component" value="Unassembled WGS sequence"/>
</dbReference>
<keyword evidence="1" id="KW-0547">Nucleotide-binding</keyword>
<evidence type="ECO:0000313" key="5">
    <source>
        <dbReference type="Proteomes" id="UP000468650"/>
    </source>
</evidence>
<gene>
    <name evidence="4" type="ORF">F8C67_09045</name>
</gene>
<dbReference type="InterPro" id="IPR027417">
    <property type="entry name" value="P-loop_NTPase"/>
</dbReference>